<keyword evidence="2" id="KW-1185">Reference proteome</keyword>
<protein>
    <submittedName>
        <fullName evidence="1">Uncharacterized protein</fullName>
    </submittedName>
</protein>
<dbReference type="AlphaFoldDB" id="A0AAV3RVM7"/>
<proteinExistence type="predicted"/>
<comment type="caution">
    <text evidence="1">The sequence shown here is derived from an EMBL/GenBank/DDBJ whole genome shotgun (WGS) entry which is preliminary data.</text>
</comment>
<organism evidence="1 2">
    <name type="scientific">Lithospermum erythrorhizon</name>
    <name type="common">Purple gromwell</name>
    <name type="synonym">Lithospermum officinale var. erythrorhizon</name>
    <dbReference type="NCBI Taxonomy" id="34254"/>
    <lineage>
        <taxon>Eukaryota</taxon>
        <taxon>Viridiplantae</taxon>
        <taxon>Streptophyta</taxon>
        <taxon>Embryophyta</taxon>
        <taxon>Tracheophyta</taxon>
        <taxon>Spermatophyta</taxon>
        <taxon>Magnoliopsida</taxon>
        <taxon>eudicotyledons</taxon>
        <taxon>Gunneridae</taxon>
        <taxon>Pentapetalae</taxon>
        <taxon>asterids</taxon>
        <taxon>lamiids</taxon>
        <taxon>Boraginales</taxon>
        <taxon>Boraginaceae</taxon>
        <taxon>Boraginoideae</taxon>
        <taxon>Lithospermeae</taxon>
        <taxon>Lithospermum</taxon>
    </lineage>
</organism>
<dbReference type="Proteomes" id="UP001454036">
    <property type="component" value="Unassembled WGS sequence"/>
</dbReference>
<name>A0AAV3RVM7_LITER</name>
<evidence type="ECO:0000313" key="2">
    <source>
        <dbReference type="Proteomes" id="UP001454036"/>
    </source>
</evidence>
<dbReference type="PANTHER" id="PTHR37705">
    <property type="entry name" value="BNAA08G11710D PROTEIN"/>
    <property type="match status" value="1"/>
</dbReference>
<evidence type="ECO:0000313" key="1">
    <source>
        <dbReference type="EMBL" id="GAA0185748.1"/>
    </source>
</evidence>
<reference evidence="1 2" key="1">
    <citation type="submission" date="2024-01" db="EMBL/GenBank/DDBJ databases">
        <title>The complete chloroplast genome sequence of Lithospermum erythrorhizon: insights into the phylogenetic relationship among Boraginaceae species and the maternal lineages of purple gromwells.</title>
        <authorList>
            <person name="Okada T."/>
            <person name="Watanabe K."/>
        </authorList>
    </citation>
    <scope>NUCLEOTIDE SEQUENCE [LARGE SCALE GENOMIC DNA]</scope>
</reference>
<gene>
    <name evidence="1" type="ORF">LIER_33036</name>
</gene>
<sequence length="135" mass="15851">MLMRRLEMCIDLVKLAVKFVLFFFEAVALVMSQQSSSSTSTAVTYISQFHMKYYLSSFIEGTFQVYEEKWVVKDEVGLMKKMVFVYGMFPEAFHRLDSDVVFLKCSGRLITYRILVRNLEFVNRKTQSVGSTFEW</sequence>
<dbReference type="EMBL" id="BAABME010013025">
    <property type="protein sequence ID" value="GAA0185748.1"/>
    <property type="molecule type" value="Genomic_DNA"/>
</dbReference>
<dbReference type="PANTHER" id="PTHR37705:SF1">
    <property type="entry name" value="TRANSMEMBRANE PROTEIN"/>
    <property type="match status" value="1"/>
</dbReference>
<accession>A0AAV3RVM7</accession>